<dbReference type="RefSeq" id="WP_015213121.1">
    <property type="nucleotide sequence ID" value="NC_019771.1"/>
</dbReference>
<dbReference type="Proteomes" id="UP000010474">
    <property type="component" value="Chromosome"/>
</dbReference>
<dbReference type="HOGENOM" id="CLU_1965963_0_0_3"/>
<protein>
    <submittedName>
        <fullName evidence="1">Uncharacterized protein</fullName>
    </submittedName>
</protein>
<dbReference type="KEGG" id="acy:Anacy_0891"/>
<dbReference type="STRING" id="272123.Anacy_0891"/>
<dbReference type="OrthoDB" id="495263at2"/>
<dbReference type="EMBL" id="CP003659">
    <property type="protein sequence ID" value="AFZ56468.1"/>
    <property type="molecule type" value="Genomic_DNA"/>
</dbReference>
<evidence type="ECO:0000313" key="2">
    <source>
        <dbReference type="Proteomes" id="UP000010474"/>
    </source>
</evidence>
<sequence length="127" mass="14176">MNRYLITGIVTTVLWETLSCQAWSQPPSCIAKSLPEVSNSLNSFRKKEVIVIGKIPEHPYVVIVPGNSYKLLNSVRSYVADAFIAQHKLGAYIYAGGSSYREKAECLSHVLKSRGLDARVVYFPKKN</sequence>
<name>K9ZB87_ANACC</name>
<dbReference type="AlphaFoldDB" id="K9ZB87"/>
<dbReference type="eggNOG" id="COG3409">
    <property type="taxonomic scope" value="Bacteria"/>
</dbReference>
<organism evidence="1 2">
    <name type="scientific">Anabaena cylindrica (strain ATCC 27899 / PCC 7122)</name>
    <dbReference type="NCBI Taxonomy" id="272123"/>
    <lineage>
        <taxon>Bacteria</taxon>
        <taxon>Bacillati</taxon>
        <taxon>Cyanobacteriota</taxon>
        <taxon>Cyanophyceae</taxon>
        <taxon>Nostocales</taxon>
        <taxon>Nostocaceae</taxon>
        <taxon>Anabaena</taxon>
    </lineage>
</organism>
<accession>K9ZB87</accession>
<keyword evidence="2" id="KW-1185">Reference proteome</keyword>
<proteinExistence type="predicted"/>
<reference evidence="2" key="1">
    <citation type="journal article" date="2013" name="Proc. Natl. Acad. Sci. U.S.A.">
        <title>Improving the coverage of the cyanobacterial phylum using diversity-driven genome sequencing.</title>
        <authorList>
            <person name="Shih P.M."/>
            <person name="Wu D."/>
            <person name="Latifi A."/>
            <person name="Axen S.D."/>
            <person name="Fewer D.P."/>
            <person name="Talla E."/>
            <person name="Calteau A."/>
            <person name="Cai F."/>
            <person name="Tandeau de Marsac N."/>
            <person name="Rippka R."/>
            <person name="Herdman M."/>
            <person name="Sivonen K."/>
            <person name="Coursin T."/>
            <person name="Laurent T."/>
            <person name="Goodwin L."/>
            <person name="Nolan M."/>
            <person name="Davenport K.W."/>
            <person name="Han C.S."/>
            <person name="Rubin E.M."/>
            <person name="Eisen J.A."/>
            <person name="Woyke T."/>
            <person name="Gugger M."/>
            <person name="Kerfeld C.A."/>
        </authorList>
    </citation>
    <scope>NUCLEOTIDE SEQUENCE [LARGE SCALE GENOMIC DNA]</scope>
    <source>
        <strain evidence="2">ATCC 27899 / PCC 7122</strain>
    </source>
</reference>
<evidence type="ECO:0000313" key="1">
    <source>
        <dbReference type="EMBL" id="AFZ56468.1"/>
    </source>
</evidence>
<gene>
    <name evidence="1" type="ordered locus">Anacy_0891</name>
</gene>